<dbReference type="InterPro" id="IPR036640">
    <property type="entry name" value="ABC1_TM_sf"/>
</dbReference>
<dbReference type="InterPro" id="IPR011527">
    <property type="entry name" value="ABC1_TM_dom"/>
</dbReference>
<evidence type="ECO:0000256" key="3">
    <source>
        <dbReference type="ARBA" id="ARBA00022741"/>
    </source>
</evidence>
<keyword evidence="2 7" id="KW-0812">Transmembrane</keyword>
<evidence type="ECO:0000256" key="1">
    <source>
        <dbReference type="ARBA" id="ARBA00004141"/>
    </source>
</evidence>
<keyword evidence="6 7" id="KW-0472">Membrane</keyword>
<dbReference type="GO" id="GO:0005524">
    <property type="term" value="F:ATP binding"/>
    <property type="evidence" value="ECO:0007669"/>
    <property type="project" value="UniProtKB-KW"/>
</dbReference>
<dbReference type="RefSeq" id="XP_017991691.1">
    <property type="nucleotide sequence ID" value="XM_018138612.1"/>
</dbReference>
<comment type="subcellular location">
    <subcellularLocation>
        <location evidence="1">Membrane</location>
        <topology evidence="1">Multi-pass membrane protein</topology>
    </subcellularLocation>
</comment>
<dbReference type="InterPro" id="IPR039421">
    <property type="entry name" value="Type_1_exporter"/>
</dbReference>
<dbReference type="VEuPathDB" id="FungiDB:Malapachy_4157"/>
<dbReference type="PANTHER" id="PTHR43394:SF15">
    <property type="entry name" value="ALPHA-FACTOR-TRANSPORTING ATPASE"/>
    <property type="match status" value="1"/>
</dbReference>
<dbReference type="InterPro" id="IPR003593">
    <property type="entry name" value="AAA+_ATPase"/>
</dbReference>
<dbReference type="Gene3D" id="1.20.1560.10">
    <property type="entry name" value="ABC transporter type 1, transmembrane domain"/>
    <property type="match status" value="2"/>
</dbReference>
<evidence type="ECO:0000259" key="9">
    <source>
        <dbReference type="PROSITE" id="PS50929"/>
    </source>
</evidence>
<dbReference type="GeneID" id="28730488"/>
<dbReference type="InterPro" id="IPR027417">
    <property type="entry name" value="P-loop_NTPase"/>
</dbReference>
<name>A0A0M9VP54_9BASI</name>
<feature type="transmembrane region" description="Helical" evidence="7">
    <location>
        <begin position="869"/>
        <end position="893"/>
    </location>
</feature>
<dbReference type="GO" id="GO:0015421">
    <property type="term" value="F:ABC-type oligopeptide transporter activity"/>
    <property type="evidence" value="ECO:0007669"/>
    <property type="project" value="TreeGrafter"/>
</dbReference>
<feature type="transmembrane region" description="Helical" evidence="7">
    <location>
        <begin position="374"/>
        <end position="394"/>
    </location>
</feature>
<gene>
    <name evidence="10" type="ORF">Malapachy_4157</name>
</gene>
<dbReference type="Gene3D" id="3.40.50.300">
    <property type="entry name" value="P-loop containing nucleotide triphosphate hydrolases"/>
    <property type="match status" value="2"/>
</dbReference>
<feature type="domain" description="ABC transporter" evidence="8">
    <location>
        <begin position="439"/>
        <end position="675"/>
    </location>
</feature>
<feature type="transmembrane region" description="Helical" evidence="7">
    <location>
        <begin position="257"/>
        <end position="281"/>
    </location>
</feature>
<dbReference type="SUPFAM" id="SSF90123">
    <property type="entry name" value="ABC transporter transmembrane region"/>
    <property type="match status" value="2"/>
</dbReference>
<feature type="transmembrane region" description="Helical" evidence="7">
    <location>
        <begin position="100"/>
        <end position="121"/>
    </location>
</feature>
<dbReference type="EMBL" id="LGAV01000004">
    <property type="protein sequence ID" value="KOS14059.1"/>
    <property type="molecule type" value="Genomic_DNA"/>
</dbReference>
<feature type="transmembrane region" description="Helical" evidence="7">
    <location>
        <begin position="229"/>
        <end position="251"/>
    </location>
</feature>
<organism evidence="10 11">
    <name type="scientific">Malassezia pachydermatis</name>
    <dbReference type="NCBI Taxonomy" id="77020"/>
    <lineage>
        <taxon>Eukaryota</taxon>
        <taxon>Fungi</taxon>
        <taxon>Dikarya</taxon>
        <taxon>Basidiomycota</taxon>
        <taxon>Ustilaginomycotina</taxon>
        <taxon>Malasseziomycetes</taxon>
        <taxon>Malasseziales</taxon>
        <taxon>Malasseziaceae</taxon>
        <taxon>Malassezia</taxon>
    </lineage>
</organism>
<keyword evidence="4 10" id="KW-0067">ATP-binding</keyword>
<dbReference type="SUPFAM" id="SSF52540">
    <property type="entry name" value="P-loop containing nucleoside triphosphate hydrolases"/>
    <property type="match status" value="2"/>
</dbReference>
<feature type="transmembrane region" description="Helical" evidence="7">
    <location>
        <begin position="988"/>
        <end position="1011"/>
    </location>
</feature>
<dbReference type="PROSITE" id="PS50893">
    <property type="entry name" value="ABC_TRANSPORTER_2"/>
    <property type="match status" value="2"/>
</dbReference>
<dbReference type="SMART" id="SM00382">
    <property type="entry name" value="AAA"/>
    <property type="match status" value="2"/>
</dbReference>
<feature type="domain" description="ABC transporter" evidence="8">
    <location>
        <begin position="1047"/>
        <end position="1280"/>
    </location>
</feature>
<dbReference type="InterPro" id="IPR003439">
    <property type="entry name" value="ABC_transporter-like_ATP-bd"/>
</dbReference>
<dbReference type="GO" id="GO:0090374">
    <property type="term" value="P:oligopeptide export from mitochondrion"/>
    <property type="evidence" value="ECO:0007669"/>
    <property type="project" value="TreeGrafter"/>
</dbReference>
<reference evidence="10 11" key="1">
    <citation type="submission" date="2015-07" db="EMBL/GenBank/DDBJ databases">
        <title>Draft Genome Sequence of Malassezia furfur CBS1878 and Malassezia pachydermatis CBS1879.</title>
        <authorList>
            <person name="Triana S."/>
            <person name="Ohm R."/>
            <person name="Gonzalez A."/>
            <person name="DeCock H."/>
            <person name="Restrepo S."/>
            <person name="Celis A."/>
        </authorList>
    </citation>
    <scope>NUCLEOTIDE SEQUENCE [LARGE SCALE GENOMIC DNA]</scope>
    <source>
        <strain evidence="10 11">CBS 1879</strain>
    </source>
</reference>
<dbReference type="PANTHER" id="PTHR43394">
    <property type="entry name" value="ATP-DEPENDENT PERMEASE MDL1, MITOCHONDRIAL"/>
    <property type="match status" value="1"/>
</dbReference>
<evidence type="ECO:0000256" key="7">
    <source>
        <dbReference type="SAM" id="Phobius"/>
    </source>
</evidence>
<evidence type="ECO:0000256" key="2">
    <source>
        <dbReference type="ARBA" id="ARBA00022692"/>
    </source>
</evidence>
<evidence type="ECO:0000313" key="10">
    <source>
        <dbReference type="EMBL" id="KOS14059.1"/>
    </source>
</evidence>
<evidence type="ECO:0000256" key="6">
    <source>
        <dbReference type="ARBA" id="ARBA00023136"/>
    </source>
</evidence>
<keyword evidence="3" id="KW-0547">Nucleotide-binding</keyword>
<feature type="transmembrane region" description="Helical" evidence="7">
    <location>
        <begin position="727"/>
        <end position="753"/>
    </location>
</feature>
<dbReference type="STRING" id="77020.A0A0M9VP54"/>
<evidence type="ECO:0000256" key="5">
    <source>
        <dbReference type="ARBA" id="ARBA00022989"/>
    </source>
</evidence>
<proteinExistence type="predicted"/>
<evidence type="ECO:0000259" key="8">
    <source>
        <dbReference type="PROSITE" id="PS50893"/>
    </source>
</evidence>
<feature type="domain" description="ABC transmembrane type-1" evidence="9">
    <location>
        <begin position="101"/>
        <end position="402"/>
    </location>
</feature>
<feature type="transmembrane region" description="Helical" evidence="7">
    <location>
        <begin position="340"/>
        <end position="362"/>
    </location>
</feature>
<accession>A0A0M9VP54</accession>
<keyword evidence="5 7" id="KW-1133">Transmembrane helix</keyword>
<feature type="transmembrane region" description="Helical" evidence="7">
    <location>
        <begin position="845"/>
        <end position="863"/>
    </location>
</feature>
<dbReference type="GO" id="GO:0005743">
    <property type="term" value="C:mitochondrial inner membrane"/>
    <property type="evidence" value="ECO:0007669"/>
    <property type="project" value="TreeGrafter"/>
</dbReference>
<comment type="caution">
    <text evidence="10">The sequence shown here is derived from an EMBL/GenBank/DDBJ whole genome shotgun (WGS) entry which is preliminary data.</text>
</comment>
<dbReference type="CDD" id="cd03228">
    <property type="entry name" value="ABCC_MRP_Like"/>
    <property type="match status" value="1"/>
</dbReference>
<dbReference type="CDD" id="cd18577">
    <property type="entry name" value="ABC_6TM_Pgp_ABCB1_D1_like"/>
    <property type="match status" value="1"/>
</dbReference>
<evidence type="ECO:0000256" key="4">
    <source>
        <dbReference type="ARBA" id="ARBA00022840"/>
    </source>
</evidence>
<feature type="domain" description="ABC transmembrane type-1" evidence="9">
    <location>
        <begin position="730"/>
        <end position="1011"/>
    </location>
</feature>
<keyword evidence="11" id="KW-1185">Reference proteome</keyword>
<evidence type="ECO:0000313" key="11">
    <source>
        <dbReference type="Proteomes" id="UP000037751"/>
    </source>
</evidence>
<dbReference type="Pfam" id="PF00005">
    <property type="entry name" value="ABC_tran"/>
    <property type="match status" value="2"/>
</dbReference>
<protein>
    <submittedName>
        <fullName evidence="10">Plasma membrane atp-binding cassette transporter required for the export of a-factor</fullName>
    </submittedName>
</protein>
<feature type="transmembrane region" description="Helical" evidence="7">
    <location>
        <begin position="960"/>
        <end position="982"/>
    </location>
</feature>
<feature type="transmembrane region" description="Helical" evidence="7">
    <location>
        <begin position="141"/>
        <end position="162"/>
    </location>
</feature>
<dbReference type="Pfam" id="PF00664">
    <property type="entry name" value="ABC_membrane"/>
    <property type="match status" value="2"/>
</dbReference>
<dbReference type="OrthoDB" id="6500128at2759"/>
<dbReference type="GO" id="GO:0016887">
    <property type="term" value="F:ATP hydrolysis activity"/>
    <property type="evidence" value="ECO:0007669"/>
    <property type="project" value="InterPro"/>
</dbReference>
<dbReference type="PROSITE" id="PS50929">
    <property type="entry name" value="ABC_TM1F"/>
    <property type="match status" value="2"/>
</dbReference>
<dbReference type="Proteomes" id="UP000037751">
    <property type="component" value="Unassembled WGS sequence"/>
</dbReference>
<sequence length="1289" mass="139766">MASVPKYDGPHKVRPDAVYIEPDAISVQSTDLPTSGWSLQGHDVSPLSASFVHEDKWKEVPTTTETWQAHVEKDIILPRAQRTWRGMYAPLRGYAWQWEALLGALCGLASGCIPICMTYIVGRAFAALSAYHGQPGDQHVLLDAMKVDALALVALSIAAFLLRMPETLLWLRVGERGALAWRCKLLRVMHTQPVSWYDLGMGMAQDTVQDTGAAGLMSLYASDMDDVRLAMGIHVGGLLRHIATLVGALGFALSRHWALTLVIFATVPVIAAVTIIGSMLMQPTEARIREQEASLASHMEMCARAITTIKAYTYESTCLRSGEALVRRFCRSYQGLSWGLGLRLGLGAALSLLTFVQGFGYGSVLVRDGHTTPAAVMSAFLACLVAMSQLQTILMRLSGWERGMQAAGRLSAICQSRIAHPSHIPTPVSQGKEIGWHTWTLENVTMAYPTRPTIPAVCESSMTLPRGACTFLLGASGSGKSSVAALFARLYDPAAGRVCVDGMDVHAWPLDTYRMHVLYVHQTPWLLDGSVRENLAPYGEVGESTLKAMLRAMHLDAWVQALPNGLDTRLGASTVIRPSGGQQQRLALARALLRDPALLILDEPTSALDRTTAQAVQHAIRVWRKGKTTLIITHDPSWMEPSDVTYTMVHGRIRPGRLGYAEAHLEAPGTVPVSHPTPGLCDTSASANEHVAGGETNHHKDKKLASSGRPTFVASAQWLWHTVPSRWALVGVLGVCLLSGLTVPAFSLCLTQVLVRLAQPGRTQLGTMIGATVGVAMADGVVKGLRYALSECIAASWSARLRSLALARVLQQDCTYFTDEDHKPSALAHTWTKDAKDAHVMITEWAGQGSVVVAMGAATWIWALCRGWQLTLCVSALVPVGAFTLGLQSAWLARQEQVAREGRAKAAEHVYTYAQHVHAARATHLAAKLYEQARTHAHEAARCGRRASWAIALGAGIPEALLYMAEAVLYAVGAVLMVHGIYDLERVLSVLSPLVFGLSYASSAATMIPSVRPGQIAMHRMQALIEPGSRMPSDSTGTYTHAVDGSITCERVSLQYPGQAHRALTDVSLHIRPGEHVALIGRSGSGKSSLLALLQRWYEPTSGVLRVDHVPTTQWSASALRAYMAVVTQPPVLLPGTIEEAITSQPRPLTWADQIQALKAAHADGFVQALPLQLATPLGPQTQLSGGQVQRLALARAYARRAARIWLMDEPTSALDAASRNAVVAAWRDDPRTMLIATHDPYVMQHCDRLLVLEQGRVVQSTTWAQWAGMQAEKEDPLSTMCEIDKYAN</sequence>